<dbReference type="EMBL" id="JAWSTH010000013">
    <property type="protein sequence ID" value="MDW5594177.1"/>
    <property type="molecule type" value="Genomic_DNA"/>
</dbReference>
<dbReference type="PANTHER" id="PTHR43479:SF11">
    <property type="entry name" value="ACREF_ENVCD OPERON REPRESSOR-RELATED"/>
    <property type="match status" value="1"/>
</dbReference>
<dbReference type="Pfam" id="PF00440">
    <property type="entry name" value="TetR_N"/>
    <property type="match status" value="1"/>
</dbReference>
<comment type="caution">
    <text evidence="4">The sequence shown here is derived from an EMBL/GenBank/DDBJ whole genome shotgun (WGS) entry which is preliminary data.</text>
</comment>
<dbReference type="InterPro" id="IPR009057">
    <property type="entry name" value="Homeodomain-like_sf"/>
</dbReference>
<dbReference type="InterPro" id="IPR023772">
    <property type="entry name" value="DNA-bd_HTH_TetR-type_CS"/>
</dbReference>
<accession>A0ABU4HLP7</accession>
<organism evidence="4 5">
    <name type="scientific">Conexibacter stalactiti</name>
    <dbReference type="NCBI Taxonomy" id="1940611"/>
    <lineage>
        <taxon>Bacteria</taxon>
        <taxon>Bacillati</taxon>
        <taxon>Actinomycetota</taxon>
        <taxon>Thermoleophilia</taxon>
        <taxon>Solirubrobacterales</taxon>
        <taxon>Conexibacteraceae</taxon>
        <taxon>Conexibacter</taxon>
    </lineage>
</organism>
<protein>
    <submittedName>
        <fullName evidence="4">TetR/AcrR family transcriptional regulator</fullName>
    </submittedName>
</protein>
<dbReference type="RefSeq" id="WP_318596434.1">
    <property type="nucleotide sequence ID" value="NZ_JAWSTH010000013.1"/>
</dbReference>
<feature type="domain" description="HTH tetR-type" evidence="3">
    <location>
        <begin position="16"/>
        <end position="76"/>
    </location>
</feature>
<reference evidence="5" key="1">
    <citation type="submission" date="2023-07" db="EMBL/GenBank/DDBJ databases">
        <title>Conexibacter stalactiti sp. nov., isolated from stalactites in a lava cave and emended description of the genus Conexibacter.</title>
        <authorList>
            <person name="Lee S.D."/>
        </authorList>
    </citation>
    <scope>NUCLEOTIDE SEQUENCE [LARGE SCALE GENOMIC DNA]</scope>
    <source>
        <strain evidence="5">KCTC 39840</strain>
    </source>
</reference>
<dbReference type="PANTHER" id="PTHR43479">
    <property type="entry name" value="ACREF/ENVCD OPERON REPRESSOR-RELATED"/>
    <property type="match status" value="1"/>
</dbReference>
<dbReference type="InterPro" id="IPR001647">
    <property type="entry name" value="HTH_TetR"/>
</dbReference>
<name>A0ABU4HLP7_9ACTN</name>
<dbReference type="InterPro" id="IPR050624">
    <property type="entry name" value="HTH-type_Tx_Regulator"/>
</dbReference>
<evidence type="ECO:0000313" key="5">
    <source>
        <dbReference type="Proteomes" id="UP001284601"/>
    </source>
</evidence>
<dbReference type="PROSITE" id="PS50977">
    <property type="entry name" value="HTH_TETR_2"/>
    <property type="match status" value="1"/>
</dbReference>
<gene>
    <name evidence="4" type="ORF">R7226_07515</name>
</gene>
<dbReference type="PRINTS" id="PR00455">
    <property type="entry name" value="HTHTETR"/>
</dbReference>
<dbReference type="SUPFAM" id="SSF46689">
    <property type="entry name" value="Homeodomain-like"/>
    <property type="match status" value="1"/>
</dbReference>
<evidence type="ECO:0000256" key="2">
    <source>
        <dbReference type="PROSITE-ProRule" id="PRU00335"/>
    </source>
</evidence>
<evidence type="ECO:0000259" key="3">
    <source>
        <dbReference type="PROSITE" id="PS50977"/>
    </source>
</evidence>
<evidence type="ECO:0000313" key="4">
    <source>
        <dbReference type="EMBL" id="MDW5594177.1"/>
    </source>
</evidence>
<dbReference type="Proteomes" id="UP001284601">
    <property type="component" value="Unassembled WGS sequence"/>
</dbReference>
<sequence length="203" mass="22666">MTPTAATAGKRERTKAHNRRAILDAACEVFSEMGYDAASIRDVVRRTDLASGTFYNYFPDKASVFHAVLEERTQELRRRLRAVRQEETTLDAVVHLGFHVYFSFIVEDRPLFELLRRNAGTVQTMFDTPALEAGISELFEDLSTLAERIELPPAIDLDYLAAAMGGVAFELGIRLIEQPEPDVERTARFAGELFLGGIARLAG</sequence>
<keyword evidence="5" id="KW-1185">Reference proteome</keyword>
<dbReference type="PROSITE" id="PS01081">
    <property type="entry name" value="HTH_TETR_1"/>
    <property type="match status" value="1"/>
</dbReference>
<keyword evidence="1 2" id="KW-0238">DNA-binding</keyword>
<feature type="DNA-binding region" description="H-T-H motif" evidence="2">
    <location>
        <begin position="39"/>
        <end position="58"/>
    </location>
</feature>
<proteinExistence type="predicted"/>
<dbReference type="Gene3D" id="1.10.357.10">
    <property type="entry name" value="Tetracycline Repressor, domain 2"/>
    <property type="match status" value="1"/>
</dbReference>
<evidence type="ECO:0000256" key="1">
    <source>
        <dbReference type="ARBA" id="ARBA00023125"/>
    </source>
</evidence>